<dbReference type="EMBL" id="SDHX01000002">
    <property type="protein sequence ID" value="RXK53540.1"/>
    <property type="molecule type" value="Genomic_DNA"/>
</dbReference>
<gene>
    <name evidence="5" type="ORF">ESB00_17765</name>
</gene>
<dbReference type="AlphaFoldDB" id="A0A4Q1C547"/>
<comment type="caution">
    <text evidence="5">The sequence shown here is derived from an EMBL/GenBank/DDBJ whole genome shotgun (WGS) entry which is preliminary data.</text>
</comment>
<keyword evidence="2" id="KW-0677">Repeat</keyword>
<protein>
    <submittedName>
        <fullName evidence="5">RNA-binding protein</fullName>
    </submittedName>
</protein>
<dbReference type="Pfam" id="PF01839">
    <property type="entry name" value="FG-GAP"/>
    <property type="match status" value="1"/>
</dbReference>
<dbReference type="SUPFAM" id="SSF69318">
    <property type="entry name" value="Integrin alpha N-terminal domain"/>
    <property type="match status" value="2"/>
</dbReference>
<name>A0A4Q1C547_9BACT</name>
<keyword evidence="6" id="KW-1185">Reference proteome</keyword>
<proteinExistence type="predicted"/>
<evidence type="ECO:0000256" key="1">
    <source>
        <dbReference type="ARBA" id="ARBA00022729"/>
    </source>
</evidence>
<dbReference type="InterPro" id="IPR027039">
    <property type="entry name" value="Crtac1"/>
</dbReference>
<feature type="domain" description="ASPIC/UnbV" evidence="4">
    <location>
        <begin position="539"/>
        <end position="605"/>
    </location>
</feature>
<dbReference type="Gene3D" id="2.130.10.130">
    <property type="entry name" value="Integrin alpha, N-terminal"/>
    <property type="match status" value="5"/>
</dbReference>
<dbReference type="InterPro" id="IPR013519">
    <property type="entry name" value="Int_alpha_beta-p"/>
</dbReference>
<dbReference type="InterPro" id="IPR011519">
    <property type="entry name" value="UnbV_ASPIC"/>
</dbReference>
<keyword evidence="3" id="KW-0325">Glycoprotein</keyword>
<dbReference type="PANTHER" id="PTHR16026:SF0">
    <property type="entry name" value="CARTILAGE ACIDIC PROTEIN 1"/>
    <property type="match status" value="1"/>
</dbReference>
<accession>A0A4Q1C547</accession>
<dbReference type="Pfam" id="PF13517">
    <property type="entry name" value="FG-GAP_3"/>
    <property type="match status" value="5"/>
</dbReference>
<keyword evidence="1" id="KW-0732">Signal</keyword>
<dbReference type="Pfam" id="PF07593">
    <property type="entry name" value="UnbV_ASPIC"/>
    <property type="match status" value="2"/>
</dbReference>
<evidence type="ECO:0000256" key="3">
    <source>
        <dbReference type="ARBA" id="ARBA00023180"/>
    </source>
</evidence>
<evidence type="ECO:0000256" key="2">
    <source>
        <dbReference type="ARBA" id="ARBA00022737"/>
    </source>
</evidence>
<dbReference type="PANTHER" id="PTHR16026">
    <property type="entry name" value="CARTILAGE ACIDIC PROTEIN 1"/>
    <property type="match status" value="1"/>
</dbReference>
<dbReference type="OrthoDB" id="1488578at2"/>
<evidence type="ECO:0000259" key="4">
    <source>
        <dbReference type="Pfam" id="PF07593"/>
    </source>
</evidence>
<dbReference type="InterPro" id="IPR013517">
    <property type="entry name" value="FG-GAP"/>
</dbReference>
<evidence type="ECO:0000313" key="5">
    <source>
        <dbReference type="EMBL" id="RXK53540.1"/>
    </source>
</evidence>
<organism evidence="5 6">
    <name type="scientific">Oleiharenicola lentus</name>
    <dbReference type="NCBI Taxonomy" id="2508720"/>
    <lineage>
        <taxon>Bacteria</taxon>
        <taxon>Pseudomonadati</taxon>
        <taxon>Verrucomicrobiota</taxon>
        <taxon>Opitutia</taxon>
        <taxon>Opitutales</taxon>
        <taxon>Opitutaceae</taxon>
        <taxon>Oleiharenicola</taxon>
    </lineage>
</organism>
<evidence type="ECO:0000313" key="6">
    <source>
        <dbReference type="Proteomes" id="UP000290218"/>
    </source>
</evidence>
<dbReference type="SMART" id="SM00191">
    <property type="entry name" value="Int_alpha"/>
    <property type="match status" value="3"/>
</dbReference>
<dbReference type="Proteomes" id="UP000290218">
    <property type="component" value="Unassembled WGS sequence"/>
</dbReference>
<feature type="domain" description="ASPIC/UnbV" evidence="4">
    <location>
        <begin position="1130"/>
        <end position="1188"/>
    </location>
</feature>
<dbReference type="RefSeq" id="WP_129049311.1">
    <property type="nucleotide sequence ID" value="NZ_SDHX01000002.1"/>
</dbReference>
<sequence length="1203" mass="128734">MAPGHPLAARRHDPTSVRRTRDARFAGFVLAGFLLAGATGGGAAEIVATELAPRSGPAGATMFTALSPDQSGLRCENHFGDPQMWGRRYTELMNGALGTGVAVADFDGDGRPDVFAVSKTGPSRLFRNLGGWKFADVTVAAGLIRNEELTKTDRTDWTQGASWADVNNDGRPDLYVCHFNAPNKLFVNRGDGTFREEALARGLALTDASGLGVFFDYDRDGWLDVYVQTNLLDSAQAPNGQRDRLFHNRGDGTFADVSDRAGITGENLAHAAIVWDHDDDGWPDLYVANDFTEPDRLYRNNRDGTFTNVIHRVAPVLPYSAMGADTGDVDNDGRTDFLVADMAATSHEKDQRGMAYSRTLKGNTADPRPGETPQHSRNVLLLGTGLGRLREAAHLAGLSATDWTWSVRFEDLDNDGRLDLHVTNGMVREYQNVDLLDRMVLAETPAERINLMRTSPRLEEANLAFRNAGDLKFEPVGAPWGLDQRGVSFGAAFADFDGDGDLDLVYANHEGHPTLLRNDSGEGHRAIFALRGTNSNRFGVGATLRLETASGTQRRTLDPARGYLSSSEPILHFGLGEATVIRSLTVEWPSGHVQRFTDLPADRRFTITEPAGPARPAAPPGAVPTQFVETGAAHGLALTVEESFDAENQPLVATRFDRLGPALALGDLNGDGRDDLVVGGTGRQPAGIHFNQGSRFAPGGTLPASPVDDGPLLLLDFDGDGHTDLLQTKAGTNRTANSPSFQPVLHRNSGAGLSPQPDALPPLPISVGAAVAADFDRDGRPDVFLGARVLPGRYPLPPRSVLLRNTGGRFEDVTDALAPGLREAGLVRSALWSDADGDGWPDLLLALEWGGVRFFRNDAGRGFTERSQEAGFAAAGHGWWTALAAADFNGDGRMDYAAGNAGLNTPYQPPVFLYAGSFKPGTAIQAIEAQAEGTSLYPRRTRKELGAQIPTILQRFPRNDAYARATLPEILGADKLAAARKFTATELQSGVFLSQPDGTFRFAALPRIAQIAPVQGLVAGDFDGDGRADLALLHNSHAPNPGLGRFDGGLGQLLRGDGRGGFSPVEPAHSGLVAPGDAKALVRLDLDDNGWPDFLASRNHATTLAWKNGGIPSRHALQIRLQGPTGNPTAVGASLRLELTDGTGQLAEIAAGGGYYSQSAAAAFFSWSEGNPPRRLWVRWPDGTVSEHPLTNTTTPTLTIKRP</sequence>
<reference evidence="5 6" key="1">
    <citation type="submission" date="2019-01" db="EMBL/GenBank/DDBJ databases">
        <title>Lacunisphaera sp. strain TWA-58.</title>
        <authorList>
            <person name="Chen W.-M."/>
        </authorList>
    </citation>
    <scope>NUCLEOTIDE SEQUENCE [LARGE SCALE GENOMIC DNA]</scope>
    <source>
        <strain evidence="5 6">TWA-58</strain>
    </source>
</reference>
<dbReference type="InterPro" id="IPR028994">
    <property type="entry name" value="Integrin_alpha_N"/>
</dbReference>